<proteinExistence type="predicted"/>
<organism evidence="1 2">
    <name type="scientific">Lithocarpus litseifolius</name>
    <dbReference type="NCBI Taxonomy" id="425828"/>
    <lineage>
        <taxon>Eukaryota</taxon>
        <taxon>Viridiplantae</taxon>
        <taxon>Streptophyta</taxon>
        <taxon>Embryophyta</taxon>
        <taxon>Tracheophyta</taxon>
        <taxon>Spermatophyta</taxon>
        <taxon>Magnoliopsida</taxon>
        <taxon>eudicotyledons</taxon>
        <taxon>Gunneridae</taxon>
        <taxon>Pentapetalae</taxon>
        <taxon>rosids</taxon>
        <taxon>fabids</taxon>
        <taxon>Fagales</taxon>
        <taxon>Fagaceae</taxon>
        <taxon>Lithocarpus</taxon>
    </lineage>
</organism>
<protein>
    <recommendedName>
        <fullName evidence="3">Transposase</fullName>
    </recommendedName>
</protein>
<reference evidence="1 2" key="1">
    <citation type="submission" date="2024-01" db="EMBL/GenBank/DDBJ databases">
        <title>A telomere-to-telomere, gap-free genome of sweet tea (Lithocarpus litseifolius).</title>
        <authorList>
            <person name="Zhou J."/>
        </authorList>
    </citation>
    <scope>NUCLEOTIDE SEQUENCE [LARGE SCALE GENOMIC DNA]</scope>
    <source>
        <strain evidence="1">Zhou-2022a</strain>
        <tissue evidence="1">Leaf</tissue>
    </source>
</reference>
<dbReference type="EMBL" id="JAZDWU010000006">
    <property type="protein sequence ID" value="KAK9998234.1"/>
    <property type="molecule type" value="Genomic_DNA"/>
</dbReference>
<dbReference type="InterPro" id="IPR045249">
    <property type="entry name" value="HARBI1-like"/>
</dbReference>
<sequence length="178" mass="20518">EKTLIERTTCKVCAGLSNLGKYFIILGTQSLKGEEDDDDMFFLLMFVENKNNYIPKEPQHISMLTVGHIVRIRVIVDHFQHSTMKVDRKFKETVKAICRMGKFIIHPSQSNEVHPRIANNIKFFPYFKKCIGAIDGTYINAWAPASKLVSYRNRKATITPNIMCACHFDMKFTFVYTG</sequence>
<feature type="non-terminal residue" evidence="1">
    <location>
        <position position="1"/>
    </location>
</feature>
<keyword evidence="2" id="KW-1185">Reference proteome</keyword>
<comment type="caution">
    <text evidence="1">The sequence shown here is derived from an EMBL/GenBank/DDBJ whole genome shotgun (WGS) entry which is preliminary data.</text>
</comment>
<gene>
    <name evidence="1" type="ORF">SO802_017837</name>
</gene>
<dbReference type="AlphaFoldDB" id="A0AAW2CM35"/>
<accession>A0AAW2CM35</accession>
<name>A0AAW2CM35_9ROSI</name>
<dbReference type="Proteomes" id="UP001459277">
    <property type="component" value="Unassembled WGS sequence"/>
</dbReference>
<dbReference type="PANTHER" id="PTHR22930:SF251">
    <property type="entry name" value="DDE TNP4 DOMAIN-CONTAINING PROTEIN"/>
    <property type="match status" value="1"/>
</dbReference>
<evidence type="ECO:0000313" key="1">
    <source>
        <dbReference type="EMBL" id="KAK9998234.1"/>
    </source>
</evidence>
<dbReference type="PANTHER" id="PTHR22930">
    <property type="match status" value="1"/>
</dbReference>
<evidence type="ECO:0008006" key="3">
    <source>
        <dbReference type="Google" id="ProtNLM"/>
    </source>
</evidence>
<evidence type="ECO:0000313" key="2">
    <source>
        <dbReference type="Proteomes" id="UP001459277"/>
    </source>
</evidence>